<feature type="region of interest" description="Disordered" evidence="1">
    <location>
        <begin position="1"/>
        <end position="50"/>
    </location>
</feature>
<sequence>MQFQGAGEGSSPTPGYAHEPGPGAPLRYCDGAPRPGQSPGDTGDNDNNTVHCEELSIGNTEDVTNTVCCARGRPIIVEWERDARHSAGLSLVRCDALVCERDHTHRCCDVRMFERDNSNGRGGAQASHARFVLVKDSPPPALPPAR</sequence>
<dbReference type="OrthoDB" id="10035764at2759"/>
<reference evidence="2 3" key="1">
    <citation type="journal article" date="2019" name="Commun. Biol.">
        <title>The bagworm genome reveals a unique fibroin gene that provides high tensile strength.</title>
        <authorList>
            <person name="Kono N."/>
            <person name="Nakamura H."/>
            <person name="Ohtoshi R."/>
            <person name="Tomita M."/>
            <person name="Numata K."/>
            <person name="Arakawa K."/>
        </authorList>
    </citation>
    <scope>NUCLEOTIDE SEQUENCE [LARGE SCALE GENOMIC DNA]</scope>
</reference>
<comment type="caution">
    <text evidence="2">The sequence shown here is derived from an EMBL/GenBank/DDBJ whole genome shotgun (WGS) entry which is preliminary data.</text>
</comment>
<dbReference type="AlphaFoldDB" id="A0A4C1X531"/>
<organism evidence="2 3">
    <name type="scientific">Eumeta variegata</name>
    <name type="common">Bagworm moth</name>
    <name type="synonym">Eumeta japonica</name>
    <dbReference type="NCBI Taxonomy" id="151549"/>
    <lineage>
        <taxon>Eukaryota</taxon>
        <taxon>Metazoa</taxon>
        <taxon>Ecdysozoa</taxon>
        <taxon>Arthropoda</taxon>
        <taxon>Hexapoda</taxon>
        <taxon>Insecta</taxon>
        <taxon>Pterygota</taxon>
        <taxon>Neoptera</taxon>
        <taxon>Endopterygota</taxon>
        <taxon>Lepidoptera</taxon>
        <taxon>Glossata</taxon>
        <taxon>Ditrysia</taxon>
        <taxon>Tineoidea</taxon>
        <taxon>Psychidae</taxon>
        <taxon>Oiketicinae</taxon>
        <taxon>Eumeta</taxon>
    </lineage>
</organism>
<dbReference type="EMBL" id="BGZK01000713">
    <property type="protein sequence ID" value="GBP57305.1"/>
    <property type="molecule type" value="Genomic_DNA"/>
</dbReference>
<name>A0A4C1X531_EUMVA</name>
<dbReference type="Proteomes" id="UP000299102">
    <property type="component" value="Unassembled WGS sequence"/>
</dbReference>
<evidence type="ECO:0000313" key="2">
    <source>
        <dbReference type="EMBL" id="GBP57305.1"/>
    </source>
</evidence>
<proteinExistence type="predicted"/>
<evidence type="ECO:0000313" key="3">
    <source>
        <dbReference type="Proteomes" id="UP000299102"/>
    </source>
</evidence>
<evidence type="ECO:0000256" key="1">
    <source>
        <dbReference type="SAM" id="MobiDB-lite"/>
    </source>
</evidence>
<accession>A0A4C1X531</accession>
<protein>
    <submittedName>
        <fullName evidence="2">Uncharacterized protein</fullName>
    </submittedName>
</protein>
<gene>
    <name evidence="2" type="ORF">EVAR_39944_1</name>
</gene>
<keyword evidence="3" id="KW-1185">Reference proteome</keyword>